<keyword evidence="1" id="KW-0732">Signal</keyword>
<keyword evidence="3" id="KW-1185">Reference proteome</keyword>
<dbReference type="NCBIfam" id="TIGR04565">
    <property type="entry name" value="OMP_myx_plus"/>
    <property type="match status" value="1"/>
</dbReference>
<protein>
    <submittedName>
        <fullName evidence="2">Outer membrane beta-barrel domain-containing protein</fullName>
    </submittedName>
</protein>
<feature type="chain" id="PRO_5040800792" evidence="1">
    <location>
        <begin position="23"/>
        <end position="222"/>
    </location>
</feature>
<reference evidence="2 3" key="1">
    <citation type="submission" date="2019-11" db="EMBL/GenBank/DDBJ databases">
        <title>Venatorbacter sp. nov. a predator of Campylobacter and other Gram-negative bacteria.</title>
        <authorList>
            <person name="Saeedi A."/>
            <person name="Cummings N.J."/>
            <person name="Connerton I.F."/>
            <person name="Connerton P.L."/>
        </authorList>
    </citation>
    <scope>NUCLEOTIDE SEQUENCE [LARGE SCALE GENOMIC DNA]</scope>
    <source>
        <strain evidence="2">XL5</strain>
    </source>
</reference>
<dbReference type="AlphaFoldDB" id="A0A9X7UYJ5"/>
<dbReference type="Gene3D" id="2.40.160.20">
    <property type="match status" value="1"/>
</dbReference>
<organism evidence="2 3">
    <name type="scientific">Venatoribacter cucullus</name>
    <dbReference type="NCBI Taxonomy" id="2661630"/>
    <lineage>
        <taxon>Bacteria</taxon>
        <taxon>Pseudomonadati</taxon>
        <taxon>Pseudomonadota</taxon>
        <taxon>Gammaproteobacteria</taxon>
        <taxon>Oceanospirillales</taxon>
        <taxon>Oceanospirillaceae</taxon>
        <taxon>Venatoribacter</taxon>
    </lineage>
</organism>
<proteinExistence type="predicted"/>
<dbReference type="RefSeq" id="WP_228345379.1">
    <property type="nucleotide sequence ID" value="NZ_CP046056.1"/>
</dbReference>
<dbReference type="KEGG" id="vcw:GJQ55_12855"/>
<gene>
    <name evidence="2" type="ORF">GJQ55_12855</name>
</gene>
<dbReference type="EMBL" id="CP046056">
    <property type="protein sequence ID" value="QQD25310.1"/>
    <property type="molecule type" value="Genomic_DNA"/>
</dbReference>
<evidence type="ECO:0000256" key="1">
    <source>
        <dbReference type="SAM" id="SignalP"/>
    </source>
</evidence>
<evidence type="ECO:0000313" key="3">
    <source>
        <dbReference type="Proteomes" id="UP000596074"/>
    </source>
</evidence>
<name>A0A9X7UYJ5_9GAMM</name>
<evidence type="ECO:0000313" key="2">
    <source>
        <dbReference type="EMBL" id="QQD25310.1"/>
    </source>
</evidence>
<accession>A0A9X7UYJ5</accession>
<dbReference type="Proteomes" id="UP000596074">
    <property type="component" value="Chromosome"/>
</dbReference>
<sequence length="222" mass="24829">MASWFQQLFLILTALTVLPVQAQQDSSNNDGTVVIKPIQIIEPDITLRKTSQAKIDDEVFEAGVFAGVISIEDFGTQPLYGVKASFHATEDFFLQANYGVSKAGRTSYETINGNGVNILTDGDREFRYYDLLVGYNLFPGEAFITRNLTLNTAFYLVAGAGNTRFAGDDHFTLVIGSGYRVILSDWLTWNLDYRDHIFKTELLGREKNSHNIELTTGLTVFF</sequence>
<feature type="signal peptide" evidence="1">
    <location>
        <begin position="1"/>
        <end position="22"/>
    </location>
</feature>
<dbReference type="InterPro" id="IPR030820">
    <property type="entry name" value="OMP_myx_plus_Proteobacteria"/>
</dbReference>